<proteinExistence type="inferred from homology"/>
<dbReference type="GO" id="GO:0046872">
    <property type="term" value="F:metal ion binding"/>
    <property type="evidence" value="ECO:0007669"/>
    <property type="project" value="UniProtKB-KW"/>
</dbReference>
<reference evidence="5" key="1">
    <citation type="submission" date="2018-06" db="EMBL/GenBank/DDBJ databases">
        <authorList>
            <person name="Zhirakovskaya E."/>
        </authorList>
    </citation>
    <scope>NUCLEOTIDE SEQUENCE</scope>
</reference>
<dbReference type="PANTHER" id="PTHR30502:SF0">
    <property type="entry name" value="PHOSPHOENOLPYRUVATE CARBOXYLASE FAMILY PROTEIN"/>
    <property type="match status" value="1"/>
</dbReference>
<dbReference type="InterPro" id="IPR040442">
    <property type="entry name" value="Pyrv_kinase-like_dom_sf"/>
</dbReference>
<gene>
    <name evidence="5" type="ORF">MNBD_ALPHA02-1215</name>
</gene>
<dbReference type="PANTHER" id="PTHR30502">
    <property type="entry name" value="2-KETO-3-DEOXY-L-RHAMNONATE ALDOLASE"/>
    <property type="match status" value="1"/>
</dbReference>
<dbReference type="EMBL" id="UOED01000044">
    <property type="protein sequence ID" value="VAV89208.1"/>
    <property type="molecule type" value="Genomic_DNA"/>
</dbReference>
<feature type="domain" description="HpcH/HpaI aldolase/citrate lyase" evidence="4">
    <location>
        <begin position="41"/>
        <end position="229"/>
    </location>
</feature>
<accession>A0A3B0RLU1</accession>
<comment type="similarity">
    <text evidence="1">Belongs to the HpcH/HpaI aldolase family.</text>
</comment>
<dbReference type="InterPro" id="IPR005000">
    <property type="entry name" value="Aldolase/citrate-lyase_domain"/>
</dbReference>
<organism evidence="5">
    <name type="scientific">hydrothermal vent metagenome</name>
    <dbReference type="NCBI Taxonomy" id="652676"/>
    <lineage>
        <taxon>unclassified sequences</taxon>
        <taxon>metagenomes</taxon>
        <taxon>ecological metagenomes</taxon>
    </lineage>
</organism>
<evidence type="ECO:0000256" key="2">
    <source>
        <dbReference type="ARBA" id="ARBA00022723"/>
    </source>
</evidence>
<dbReference type="Gene3D" id="3.20.20.60">
    <property type="entry name" value="Phosphoenolpyruvate-binding domains"/>
    <property type="match status" value="1"/>
</dbReference>
<evidence type="ECO:0000259" key="4">
    <source>
        <dbReference type="Pfam" id="PF03328"/>
    </source>
</evidence>
<keyword evidence="3" id="KW-0456">Lyase</keyword>
<dbReference type="InterPro" id="IPR015813">
    <property type="entry name" value="Pyrv/PenolPyrv_kinase-like_dom"/>
</dbReference>
<dbReference type="AlphaFoldDB" id="A0A3B0RLU1"/>
<sequence>MYFKEVLEKKQPVGCFWLSLGSIPLAEFIAETSETSPDPLAVVFDMQHGLWDRMALENAIGLIKTGLIPLVRVADCDRFHISGALDAGAEGVIVPLIETTEQARNAIQYANYPPDGTRSAGGVRPIRDFAAYVDMARKTTVTALMIETRAGLENISEIIETPGLDMIFIGTGDLCLSLGLAKDDPALEQAIGEIKTACDGAHVPCGIFTPDIAQAKRRRDQGFLLVVLSDDITANRNLYQEKSREFTAG</sequence>
<dbReference type="SUPFAM" id="SSF51621">
    <property type="entry name" value="Phosphoenolpyruvate/pyruvate domain"/>
    <property type="match status" value="1"/>
</dbReference>
<dbReference type="GO" id="GO:0005737">
    <property type="term" value="C:cytoplasm"/>
    <property type="evidence" value="ECO:0007669"/>
    <property type="project" value="TreeGrafter"/>
</dbReference>
<evidence type="ECO:0000256" key="1">
    <source>
        <dbReference type="ARBA" id="ARBA00005568"/>
    </source>
</evidence>
<keyword evidence="2" id="KW-0479">Metal-binding</keyword>
<protein>
    <recommendedName>
        <fullName evidence="4">HpcH/HpaI aldolase/citrate lyase domain-containing protein</fullName>
    </recommendedName>
</protein>
<dbReference type="InterPro" id="IPR050251">
    <property type="entry name" value="HpcH-HpaI_aldolase"/>
</dbReference>
<evidence type="ECO:0000313" key="5">
    <source>
        <dbReference type="EMBL" id="VAV89208.1"/>
    </source>
</evidence>
<dbReference type="Pfam" id="PF03328">
    <property type="entry name" value="HpcH_HpaI"/>
    <property type="match status" value="1"/>
</dbReference>
<name>A0A3B0RLU1_9ZZZZ</name>
<evidence type="ECO:0000256" key="3">
    <source>
        <dbReference type="ARBA" id="ARBA00023239"/>
    </source>
</evidence>
<dbReference type="GO" id="GO:0016832">
    <property type="term" value="F:aldehyde-lyase activity"/>
    <property type="evidence" value="ECO:0007669"/>
    <property type="project" value="TreeGrafter"/>
</dbReference>